<proteinExistence type="predicted"/>
<accession>A0A2J0PPI2</accession>
<protein>
    <submittedName>
        <fullName evidence="1">Uncharacterized protein</fullName>
    </submittedName>
</protein>
<name>A0A2J0PPI2_9ENTR</name>
<reference evidence="1 2" key="1">
    <citation type="journal article" date="2017" name="J. Antimicrob. Chemother.">
        <title>Characterization of the population structure, drug resistance mechanisms and plasmids of the community-associated Enterobacter cloacae complex in China.</title>
        <authorList>
            <person name="Zhou K."/>
            <person name="Yu W."/>
            <person name="Cao X."/>
            <person name="Shen P."/>
            <person name="Lu H."/>
            <person name="Luo Q."/>
            <person name="Rossen J.W.A."/>
            <person name="Xiao Y."/>
        </authorList>
    </citation>
    <scope>NUCLEOTIDE SEQUENCE [LARGE SCALE GENOMIC DNA]</scope>
    <source>
        <strain evidence="1">ECC1097</strain>
    </source>
</reference>
<dbReference type="Proteomes" id="UP000230495">
    <property type="component" value="Unassembled WGS sequence"/>
</dbReference>
<sequence length="170" mass="18644">MVFFLMTKNSLKGDMNTRLVIMFSVSVMLTGCVKHVDRSPKGDVSLLTSNELCRAAGYAYATGNSERFYAAVAEGKKRDANHTIGITGPECGTMSNLGALQAQQDAQENQLAQARFASGMQNLSNTLAQQQQMQIQQQAAFDANMQATQNNYQLQQLNNNISQLNNNLNN</sequence>
<dbReference type="AlphaFoldDB" id="A0A2J0PPI2"/>
<dbReference type="EMBL" id="NEEU01000002">
    <property type="protein sequence ID" value="PJD76675.1"/>
    <property type="molecule type" value="Genomic_DNA"/>
</dbReference>
<comment type="caution">
    <text evidence="1">The sequence shown here is derived from an EMBL/GenBank/DDBJ whole genome shotgun (WGS) entry which is preliminary data.</text>
</comment>
<evidence type="ECO:0000313" key="1">
    <source>
        <dbReference type="EMBL" id="PJD76675.1"/>
    </source>
</evidence>
<evidence type="ECO:0000313" key="2">
    <source>
        <dbReference type="Proteomes" id="UP000230495"/>
    </source>
</evidence>
<gene>
    <name evidence="1" type="ORF">B9Q37_04725</name>
</gene>
<organism evidence="1">
    <name type="scientific">Enterobacter kobei</name>
    <dbReference type="NCBI Taxonomy" id="208224"/>
    <lineage>
        <taxon>Bacteria</taxon>
        <taxon>Pseudomonadati</taxon>
        <taxon>Pseudomonadota</taxon>
        <taxon>Gammaproteobacteria</taxon>
        <taxon>Enterobacterales</taxon>
        <taxon>Enterobacteriaceae</taxon>
        <taxon>Enterobacter</taxon>
        <taxon>Enterobacter cloacae complex</taxon>
    </lineage>
</organism>